<dbReference type="Pfam" id="PF03167">
    <property type="entry name" value="UDG"/>
    <property type="match status" value="1"/>
</dbReference>
<keyword evidence="6" id="KW-0411">Iron-sulfur</keyword>
<gene>
    <name evidence="11" type="ORF">J2W40_002177</name>
</gene>
<dbReference type="Gene3D" id="3.40.470.10">
    <property type="entry name" value="Uracil-DNA glycosylase-like domain"/>
    <property type="match status" value="1"/>
</dbReference>
<protein>
    <recommendedName>
        <fullName evidence="9">Type-5 uracil-DNA glycosylase</fullName>
    </recommendedName>
</protein>
<evidence type="ECO:0000256" key="1">
    <source>
        <dbReference type="ARBA" id="ARBA00022485"/>
    </source>
</evidence>
<evidence type="ECO:0000256" key="9">
    <source>
        <dbReference type="ARBA" id="ARBA00023887"/>
    </source>
</evidence>
<proteinExistence type="inferred from homology"/>
<sequence>MCRPWISAYLLPMILESPLEPTEPPRDCPLCPRLVALREECRVEHPDWWNAPVPAFGDPLARIGIIGLAPGKQGANRTGRPFTGDDSGLLFFETLAKFGLTEGVYDARVDDGLVLKDAIIINSVRCLPPQNKPVPDEVHRCRPFLAQGVAALPNARVFVALGQIAHQSAVKVLGGRLPKARFAHLAEHRMPDGRMLIDSYHCSRYNQNTGRLTAEMFEAVFARAVELAGLTG</sequence>
<dbReference type="SMART" id="SM00986">
    <property type="entry name" value="UDG"/>
    <property type="match status" value="1"/>
</dbReference>
<keyword evidence="1" id="KW-0004">4Fe-4S</keyword>
<feature type="domain" description="Uracil-DNA glycosylase-like" evidence="10">
    <location>
        <begin position="54"/>
        <end position="221"/>
    </location>
</feature>
<name>A0ABU1X1A1_SPHXE</name>
<dbReference type="InterPro" id="IPR051536">
    <property type="entry name" value="UDG_Type-4/5"/>
</dbReference>
<dbReference type="PANTHER" id="PTHR33693:SF3">
    <property type="entry name" value="TYPE-5 URACIL-DNA GLYCOSYLASE"/>
    <property type="match status" value="1"/>
</dbReference>
<dbReference type="InterPro" id="IPR044147">
    <property type="entry name" value="UdgB-like"/>
</dbReference>
<evidence type="ECO:0000256" key="2">
    <source>
        <dbReference type="ARBA" id="ARBA00022723"/>
    </source>
</evidence>
<reference evidence="11 12" key="1">
    <citation type="submission" date="2023-07" db="EMBL/GenBank/DDBJ databases">
        <title>Sorghum-associated microbial communities from plants grown in Nebraska, USA.</title>
        <authorList>
            <person name="Schachtman D."/>
        </authorList>
    </citation>
    <scope>NUCLEOTIDE SEQUENCE [LARGE SCALE GENOMIC DNA]</scope>
    <source>
        <strain evidence="11 12">4256</strain>
    </source>
</reference>
<evidence type="ECO:0000256" key="5">
    <source>
        <dbReference type="ARBA" id="ARBA00023004"/>
    </source>
</evidence>
<evidence type="ECO:0000313" key="12">
    <source>
        <dbReference type="Proteomes" id="UP001267638"/>
    </source>
</evidence>
<evidence type="ECO:0000256" key="3">
    <source>
        <dbReference type="ARBA" id="ARBA00022763"/>
    </source>
</evidence>
<keyword evidence="7" id="KW-0234">DNA repair</keyword>
<dbReference type="EMBL" id="JAVDWV010000009">
    <property type="protein sequence ID" value="MDR7155350.1"/>
    <property type="molecule type" value="Genomic_DNA"/>
</dbReference>
<dbReference type="InterPro" id="IPR005122">
    <property type="entry name" value="Uracil-DNA_glycosylase-like"/>
</dbReference>
<keyword evidence="5" id="KW-0408">Iron</keyword>
<evidence type="ECO:0000256" key="6">
    <source>
        <dbReference type="ARBA" id="ARBA00023014"/>
    </source>
</evidence>
<comment type="similarity">
    <text evidence="8">Belongs to the uracil-DNA glycosylase (UDG) superfamily. Type 5 (UDGb) family.</text>
</comment>
<organism evidence="11 12">
    <name type="scientific">Sphingobium xenophagum</name>
    <dbReference type="NCBI Taxonomy" id="121428"/>
    <lineage>
        <taxon>Bacteria</taxon>
        <taxon>Pseudomonadati</taxon>
        <taxon>Pseudomonadota</taxon>
        <taxon>Alphaproteobacteria</taxon>
        <taxon>Sphingomonadales</taxon>
        <taxon>Sphingomonadaceae</taxon>
        <taxon>Sphingobium</taxon>
    </lineage>
</organism>
<keyword evidence="2" id="KW-0479">Metal-binding</keyword>
<evidence type="ECO:0000259" key="10">
    <source>
        <dbReference type="SMART" id="SM00986"/>
    </source>
</evidence>
<evidence type="ECO:0000256" key="4">
    <source>
        <dbReference type="ARBA" id="ARBA00022801"/>
    </source>
</evidence>
<evidence type="ECO:0000313" key="11">
    <source>
        <dbReference type="EMBL" id="MDR7155350.1"/>
    </source>
</evidence>
<dbReference type="PANTHER" id="PTHR33693">
    <property type="entry name" value="TYPE-5 URACIL-DNA GLYCOSYLASE"/>
    <property type="match status" value="1"/>
</dbReference>
<keyword evidence="4" id="KW-0378">Hydrolase</keyword>
<keyword evidence="12" id="KW-1185">Reference proteome</keyword>
<accession>A0ABU1X1A1</accession>
<evidence type="ECO:0000256" key="7">
    <source>
        <dbReference type="ARBA" id="ARBA00023204"/>
    </source>
</evidence>
<dbReference type="Proteomes" id="UP001267638">
    <property type="component" value="Unassembled WGS sequence"/>
</dbReference>
<dbReference type="CDD" id="cd10031">
    <property type="entry name" value="UDG-F5_TTUDGB_like"/>
    <property type="match status" value="1"/>
</dbReference>
<dbReference type="SMART" id="SM00987">
    <property type="entry name" value="UreE_C"/>
    <property type="match status" value="1"/>
</dbReference>
<evidence type="ECO:0000256" key="8">
    <source>
        <dbReference type="ARBA" id="ARBA00023779"/>
    </source>
</evidence>
<comment type="caution">
    <text evidence="11">The sequence shown here is derived from an EMBL/GenBank/DDBJ whole genome shotgun (WGS) entry which is preliminary data.</text>
</comment>
<dbReference type="InterPro" id="IPR036895">
    <property type="entry name" value="Uracil-DNA_glycosylase-like_sf"/>
</dbReference>
<dbReference type="SUPFAM" id="SSF52141">
    <property type="entry name" value="Uracil-DNA glycosylase-like"/>
    <property type="match status" value="1"/>
</dbReference>
<keyword evidence="3" id="KW-0227">DNA damage</keyword>